<dbReference type="GO" id="GO:0042393">
    <property type="term" value="F:histone binding"/>
    <property type="evidence" value="ECO:0007669"/>
    <property type="project" value="TreeGrafter"/>
</dbReference>
<dbReference type="Gene3D" id="2.30.30.140">
    <property type="match status" value="4"/>
</dbReference>
<dbReference type="GO" id="GO:0005634">
    <property type="term" value="C:nucleus"/>
    <property type="evidence" value="ECO:0007669"/>
    <property type="project" value="InterPro"/>
</dbReference>
<name>A0A0N5CQJ9_THECL</name>
<protein>
    <submittedName>
        <fullName evidence="5">Scm-like with four MBT domains protein 2</fullName>
    </submittedName>
</protein>
<keyword evidence="1" id="KW-0677">Repeat</keyword>
<dbReference type="SMART" id="SM00561">
    <property type="entry name" value="MBT"/>
    <property type="match status" value="4"/>
</dbReference>
<reference evidence="5" key="1">
    <citation type="submission" date="2017-02" db="UniProtKB">
        <authorList>
            <consortium name="WormBaseParasite"/>
        </authorList>
    </citation>
    <scope>IDENTIFICATION</scope>
</reference>
<gene>
    <name evidence="3" type="ORF">TCLT_LOCUS2500</name>
</gene>
<evidence type="ECO:0000256" key="2">
    <source>
        <dbReference type="PROSITE-ProRule" id="PRU00459"/>
    </source>
</evidence>
<dbReference type="Proteomes" id="UP000276776">
    <property type="component" value="Unassembled WGS sequence"/>
</dbReference>
<evidence type="ECO:0000313" key="4">
    <source>
        <dbReference type="Proteomes" id="UP000276776"/>
    </source>
</evidence>
<proteinExistence type="predicted"/>
<evidence type="ECO:0000313" key="5">
    <source>
        <dbReference type="WBParaSite" id="TCLT_0000249901-mRNA-1"/>
    </source>
</evidence>
<dbReference type="EMBL" id="UYYF01000527">
    <property type="protein sequence ID" value="VDM98487.1"/>
    <property type="molecule type" value="Genomic_DNA"/>
</dbReference>
<reference evidence="3 4" key="2">
    <citation type="submission" date="2018-11" db="EMBL/GenBank/DDBJ databases">
        <authorList>
            <consortium name="Pathogen Informatics"/>
        </authorList>
    </citation>
    <scope>NUCLEOTIDE SEQUENCE [LARGE SCALE GENOMIC DNA]</scope>
</reference>
<dbReference type="Pfam" id="PF02820">
    <property type="entry name" value="MBT"/>
    <property type="match status" value="4"/>
</dbReference>
<dbReference type="GO" id="GO:0045892">
    <property type="term" value="P:negative regulation of DNA-templated transcription"/>
    <property type="evidence" value="ECO:0007669"/>
    <property type="project" value="TreeGrafter"/>
</dbReference>
<keyword evidence="4" id="KW-1185">Reference proteome</keyword>
<accession>A0A0N5CQJ9</accession>
<organism evidence="5">
    <name type="scientific">Thelazia callipaeda</name>
    <name type="common">Oriental eyeworm</name>
    <name type="synonym">Parasitic nematode</name>
    <dbReference type="NCBI Taxonomy" id="103827"/>
    <lineage>
        <taxon>Eukaryota</taxon>
        <taxon>Metazoa</taxon>
        <taxon>Ecdysozoa</taxon>
        <taxon>Nematoda</taxon>
        <taxon>Chromadorea</taxon>
        <taxon>Rhabditida</taxon>
        <taxon>Spirurina</taxon>
        <taxon>Spiruromorpha</taxon>
        <taxon>Thelazioidea</taxon>
        <taxon>Thelaziidae</taxon>
        <taxon>Thelazia</taxon>
    </lineage>
</organism>
<dbReference type="InterPro" id="IPR050548">
    <property type="entry name" value="PcG_chromatin_remod_factors"/>
</dbReference>
<dbReference type="AlphaFoldDB" id="A0A0N5CQJ9"/>
<dbReference type="InterPro" id="IPR004092">
    <property type="entry name" value="Mbt"/>
</dbReference>
<evidence type="ECO:0000256" key="1">
    <source>
        <dbReference type="ARBA" id="ARBA00022737"/>
    </source>
</evidence>
<dbReference type="SUPFAM" id="SSF63748">
    <property type="entry name" value="Tudor/PWWP/MBT"/>
    <property type="match status" value="4"/>
</dbReference>
<dbReference type="PANTHER" id="PTHR12247:SF131">
    <property type="entry name" value="LD05287P"/>
    <property type="match status" value="1"/>
</dbReference>
<sequence>MEYKSAGLTMLSASERYRPVVPVVSREVVLNSYSWEAYIEKILKNLNEKNDIAAHCPAYFVPVHYFYQAPFAEYMQYIDRSVKVEVTLYGDYNHNSDFLKLYWFARVMRVRMYGKECEQSDFWVNIGSKDIKPVGYCAENPESLALVPPEAIHDQVEDWSEFILHQIHAYRTLALNWPEVQVRKLHLSKFKKGDHMELLDSLLSNRVRPAYVKDVIGSRICVIANGMYLKHSETAEGSDFQLTEGVWMDQDSPLIFPVGWALKVGYNLMADEEYFKHAKEVAHAWKLDSNNIPYAEWDAHLSLFKIYSIEEVKKEIFWKPGMKVATVLDILDDGFLKIGFDGDDIEDTVPLHYTSDLLFPVGYAEKYGILLKGPKNIEIFDWKNYLEQCQQIAAPEELFLSFNEEAVSNFAIGSKLEATDMCEPHLICPATIASHHGRLLRVKYDGWDESYDQLFDYRSANIFPIGWCEMHCYKLEAPESSNMTPEYGSDDDGDQISST</sequence>
<evidence type="ECO:0000313" key="3">
    <source>
        <dbReference type="EMBL" id="VDM98487.1"/>
    </source>
</evidence>
<feature type="repeat" description="MBT" evidence="2">
    <location>
        <begin position="157"/>
        <end position="271"/>
    </location>
</feature>
<dbReference type="WBParaSite" id="TCLT_0000249901-mRNA-1">
    <property type="protein sequence ID" value="TCLT_0000249901-mRNA-1"/>
    <property type="gene ID" value="TCLT_0000249901"/>
</dbReference>
<dbReference type="PROSITE" id="PS51079">
    <property type="entry name" value="MBT"/>
    <property type="match status" value="2"/>
</dbReference>
<dbReference type="OrthoDB" id="8188861at2759"/>
<dbReference type="GO" id="GO:0003682">
    <property type="term" value="F:chromatin binding"/>
    <property type="evidence" value="ECO:0007669"/>
    <property type="project" value="TreeGrafter"/>
</dbReference>
<dbReference type="OMA" id="CAENGMP"/>
<feature type="repeat" description="MBT" evidence="2">
    <location>
        <begin position="380"/>
        <end position="478"/>
    </location>
</feature>
<dbReference type="PANTHER" id="PTHR12247">
    <property type="entry name" value="POLYCOMB GROUP PROTEIN"/>
    <property type="match status" value="1"/>
</dbReference>
<dbReference type="STRING" id="103827.A0A0N5CQJ9"/>